<dbReference type="PANTHER" id="PTHR42780">
    <property type="entry name" value="SOLEUCYL-TRNA SYNTHETASE"/>
    <property type="match status" value="1"/>
</dbReference>
<dbReference type="EMBL" id="JBJKFK010003523">
    <property type="protein sequence ID" value="KAL3309810.1"/>
    <property type="molecule type" value="Genomic_DNA"/>
</dbReference>
<evidence type="ECO:0000313" key="2">
    <source>
        <dbReference type="EMBL" id="KAL3309810.1"/>
    </source>
</evidence>
<dbReference type="Proteomes" id="UP001626550">
    <property type="component" value="Unassembled WGS sequence"/>
</dbReference>
<gene>
    <name evidence="2" type="ORF">Ciccas_011637</name>
</gene>
<dbReference type="Pfam" id="PF23567">
    <property type="entry name" value="Ubiquitin_IARS1"/>
    <property type="match status" value="1"/>
</dbReference>
<keyword evidence="3" id="KW-1185">Reference proteome</keyword>
<evidence type="ECO:0000259" key="1">
    <source>
        <dbReference type="Pfam" id="PF23567"/>
    </source>
</evidence>
<dbReference type="InterPro" id="IPR009080">
    <property type="entry name" value="tRNAsynth_Ia_anticodon-bd"/>
</dbReference>
<evidence type="ECO:0000313" key="3">
    <source>
        <dbReference type="Proteomes" id="UP001626550"/>
    </source>
</evidence>
<name>A0ABD2PQN8_9PLAT</name>
<accession>A0ABD2PQN8</accession>
<dbReference type="InterPro" id="IPR057033">
    <property type="entry name" value="Ubiquitin_IARS1"/>
</dbReference>
<comment type="caution">
    <text evidence="2">The sequence shown here is derived from an EMBL/GenBank/DDBJ whole genome shotgun (WGS) entry which is preliminary data.</text>
</comment>
<dbReference type="SUPFAM" id="SSF47323">
    <property type="entry name" value="Anticodon-binding domain of a subclass of class I aminoacyl-tRNA synthetases"/>
    <property type="match status" value="1"/>
</dbReference>
<dbReference type="AlphaFoldDB" id="A0ABD2PQN8"/>
<feature type="domain" description="Isoleucine--tRNA ligase cytoplasmic ubiquitin-like" evidence="1">
    <location>
        <begin position="331"/>
        <end position="406"/>
    </location>
</feature>
<organism evidence="2 3">
    <name type="scientific">Cichlidogyrus casuarinus</name>
    <dbReference type="NCBI Taxonomy" id="1844966"/>
    <lineage>
        <taxon>Eukaryota</taxon>
        <taxon>Metazoa</taxon>
        <taxon>Spiralia</taxon>
        <taxon>Lophotrochozoa</taxon>
        <taxon>Platyhelminthes</taxon>
        <taxon>Monogenea</taxon>
        <taxon>Monopisthocotylea</taxon>
        <taxon>Dactylogyridea</taxon>
        <taxon>Ancyrocephalidae</taxon>
        <taxon>Cichlidogyrus</taxon>
    </lineage>
</organism>
<proteinExistence type="predicted"/>
<dbReference type="InterPro" id="IPR023586">
    <property type="entry name" value="Ile-tRNA-ligase_type2"/>
</dbReference>
<protein>
    <recommendedName>
        <fullName evidence="1">Isoleucine--tRNA ligase cytoplasmic ubiquitin-like domain-containing protein</fullName>
    </recommendedName>
</protein>
<dbReference type="PANTHER" id="PTHR42780:SF1">
    <property type="entry name" value="ISOLEUCINE--TRNA LIGASE, CYTOPLASMIC"/>
    <property type="match status" value="1"/>
</dbReference>
<dbReference type="Pfam" id="PF19302">
    <property type="entry name" value="DUF5915"/>
    <property type="match status" value="1"/>
</dbReference>
<sequence length="409" mass="45414">MPNPNPELIITEIEECVAWMQTCIDLGRLIRTQCDLPLKAPLLEAVCIHPDAHVHQCIRSMESYVVEELNVRKLVVTSDKDQYGVQLKGVLNHKVLGKRLQKHYKPVVDAIQSISNAELEQFTREGKIVIAGQELSGDDLTVVYTTSSSAAEAASGKDQKKALNLYEAASDRGMLLLLNTSKCDDLEEERLARELINRIQRTRRKANLVPEQPIAIAIKTDSSEVKSATEKLSDLIQLTVKQPICVCTCQEDPLQVTEKCVTDSIGGQVIVEETSITPYELQVIIYHRKGATSSSLDMHSRVPTFDEGHGHAAPHLVPLWDFEEAVSKKACAHVKVVHQGRKPVLVLLENPKNNRLITDVNDLLREVRALFGWQQCAGLQLFEQNGSAPLDNLNQPNVFALNGSTLNAK</sequence>
<reference evidence="2 3" key="1">
    <citation type="submission" date="2024-11" db="EMBL/GenBank/DDBJ databases">
        <title>Adaptive evolution of stress response genes in parasites aligns with host niche diversity.</title>
        <authorList>
            <person name="Hahn C."/>
            <person name="Resl P."/>
        </authorList>
    </citation>
    <scope>NUCLEOTIDE SEQUENCE [LARGE SCALE GENOMIC DNA]</scope>
    <source>
        <strain evidence="2">EGGRZ-B1_66</strain>
        <tissue evidence="2">Body</tissue>
    </source>
</reference>